<evidence type="ECO:0000313" key="9">
    <source>
        <dbReference type="Proteomes" id="UP000281553"/>
    </source>
</evidence>
<protein>
    <recommendedName>
        <fullName evidence="7">Cation efflux protein transmembrane domain-containing protein</fullName>
    </recommendedName>
</protein>
<dbReference type="GO" id="GO:0005385">
    <property type="term" value="F:zinc ion transmembrane transporter activity"/>
    <property type="evidence" value="ECO:0007669"/>
    <property type="project" value="TreeGrafter"/>
</dbReference>
<dbReference type="AlphaFoldDB" id="A0A3P7M140"/>
<dbReference type="Gene3D" id="1.20.1510.10">
    <property type="entry name" value="Cation efflux protein transmembrane domain"/>
    <property type="match status" value="1"/>
</dbReference>
<evidence type="ECO:0000259" key="7">
    <source>
        <dbReference type="Pfam" id="PF01545"/>
    </source>
</evidence>
<organism evidence="8 9">
    <name type="scientific">Dibothriocephalus latus</name>
    <name type="common">Fish tapeworm</name>
    <name type="synonym">Diphyllobothrium latum</name>
    <dbReference type="NCBI Taxonomy" id="60516"/>
    <lineage>
        <taxon>Eukaryota</taxon>
        <taxon>Metazoa</taxon>
        <taxon>Spiralia</taxon>
        <taxon>Lophotrochozoa</taxon>
        <taxon>Platyhelminthes</taxon>
        <taxon>Cestoda</taxon>
        <taxon>Eucestoda</taxon>
        <taxon>Diphyllobothriidea</taxon>
        <taxon>Diphyllobothriidae</taxon>
        <taxon>Dibothriocephalus</taxon>
    </lineage>
</organism>
<evidence type="ECO:0000256" key="4">
    <source>
        <dbReference type="ARBA" id="ARBA00022989"/>
    </source>
</evidence>
<keyword evidence="3" id="KW-0862">Zinc</keyword>
<evidence type="ECO:0000256" key="6">
    <source>
        <dbReference type="SAM" id="Phobius"/>
    </source>
</evidence>
<dbReference type="OrthoDB" id="6285203at2759"/>
<evidence type="ECO:0000256" key="1">
    <source>
        <dbReference type="ARBA" id="ARBA00004141"/>
    </source>
</evidence>
<dbReference type="GO" id="GO:0010043">
    <property type="term" value="P:response to zinc ion"/>
    <property type="evidence" value="ECO:0007669"/>
    <property type="project" value="TreeGrafter"/>
</dbReference>
<evidence type="ECO:0000256" key="3">
    <source>
        <dbReference type="ARBA" id="ARBA00022906"/>
    </source>
</evidence>
<keyword evidence="9" id="KW-1185">Reference proteome</keyword>
<evidence type="ECO:0000313" key="8">
    <source>
        <dbReference type="EMBL" id="VDN12031.1"/>
    </source>
</evidence>
<evidence type="ECO:0000256" key="2">
    <source>
        <dbReference type="ARBA" id="ARBA00022692"/>
    </source>
</evidence>
<sequence length="142" mass="16006">MDYADLHAGYEQGDIDTKKCNERKILRRTITENVSSDQHCHMDTERNAIDRVARRKLIVASCLCLFFMIGEATGGAIAHSLAIMTDAAHLLTDFASFLISLFAIYLASRPATKRMSFGWYRAGKITFTNFFIMSTLRTVSVK</sequence>
<keyword evidence="2 6" id="KW-0812">Transmembrane</keyword>
<dbReference type="GO" id="GO:0005886">
    <property type="term" value="C:plasma membrane"/>
    <property type="evidence" value="ECO:0007669"/>
    <property type="project" value="TreeGrafter"/>
</dbReference>
<feature type="transmembrane region" description="Helical" evidence="6">
    <location>
        <begin position="57"/>
        <end position="81"/>
    </location>
</feature>
<dbReference type="EMBL" id="UYRU01052828">
    <property type="protein sequence ID" value="VDN12031.1"/>
    <property type="molecule type" value="Genomic_DNA"/>
</dbReference>
<proteinExistence type="predicted"/>
<dbReference type="InterPro" id="IPR050681">
    <property type="entry name" value="CDF/SLC30A"/>
</dbReference>
<dbReference type="InterPro" id="IPR058533">
    <property type="entry name" value="Cation_efflux_TM"/>
</dbReference>
<reference evidence="8 9" key="1">
    <citation type="submission" date="2018-11" db="EMBL/GenBank/DDBJ databases">
        <authorList>
            <consortium name="Pathogen Informatics"/>
        </authorList>
    </citation>
    <scope>NUCLEOTIDE SEQUENCE [LARGE SCALE GENOMIC DNA]</scope>
</reference>
<dbReference type="Pfam" id="PF01545">
    <property type="entry name" value="Cation_efflux"/>
    <property type="match status" value="1"/>
</dbReference>
<keyword evidence="5 6" id="KW-0472">Membrane</keyword>
<gene>
    <name evidence="8" type="ORF">DILT_LOCUS7862</name>
</gene>
<evidence type="ECO:0000256" key="5">
    <source>
        <dbReference type="ARBA" id="ARBA00023136"/>
    </source>
</evidence>
<dbReference type="SUPFAM" id="SSF161111">
    <property type="entry name" value="Cation efflux protein transmembrane domain-like"/>
    <property type="match status" value="1"/>
</dbReference>
<accession>A0A3P7M140</accession>
<keyword evidence="3" id="KW-0864">Zinc transport</keyword>
<dbReference type="InterPro" id="IPR027469">
    <property type="entry name" value="Cation_efflux_TMD_sf"/>
</dbReference>
<dbReference type="PANTHER" id="PTHR11562:SF17">
    <property type="entry name" value="RE54080P-RELATED"/>
    <property type="match status" value="1"/>
</dbReference>
<keyword evidence="3" id="KW-0813">Transport</keyword>
<keyword evidence="4 6" id="KW-1133">Transmembrane helix</keyword>
<feature type="domain" description="Cation efflux protein transmembrane" evidence="7">
    <location>
        <begin position="57"/>
        <end position="123"/>
    </location>
</feature>
<feature type="transmembrane region" description="Helical" evidence="6">
    <location>
        <begin position="87"/>
        <end position="107"/>
    </location>
</feature>
<comment type="subcellular location">
    <subcellularLocation>
        <location evidence="1">Membrane</location>
        <topology evidence="1">Multi-pass membrane protein</topology>
    </subcellularLocation>
</comment>
<dbReference type="PANTHER" id="PTHR11562">
    <property type="entry name" value="CATION EFFLUX PROTEIN/ ZINC TRANSPORTER"/>
    <property type="match status" value="1"/>
</dbReference>
<dbReference type="Proteomes" id="UP000281553">
    <property type="component" value="Unassembled WGS sequence"/>
</dbReference>
<keyword evidence="3" id="KW-0406">Ion transport</keyword>
<name>A0A3P7M140_DIBLA</name>